<dbReference type="InterPro" id="IPR013766">
    <property type="entry name" value="Thioredoxin_domain"/>
</dbReference>
<dbReference type="InterPro" id="IPR013740">
    <property type="entry name" value="Redoxin"/>
</dbReference>
<keyword evidence="3" id="KW-1185">Reference proteome</keyword>
<dbReference type="GO" id="GO:0016491">
    <property type="term" value="F:oxidoreductase activity"/>
    <property type="evidence" value="ECO:0007669"/>
    <property type="project" value="InterPro"/>
</dbReference>
<dbReference type="CDD" id="cd02966">
    <property type="entry name" value="TlpA_like_family"/>
    <property type="match status" value="1"/>
</dbReference>
<dbReference type="STRING" id="551991.SAMN05192529_1303"/>
<keyword evidence="2" id="KW-0413">Isomerase</keyword>
<dbReference type="SUPFAM" id="SSF52833">
    <property type="entry name" value="Thioredoxin-like"/>
    <property type="match status" value="1"/>
</dbReference>
<evidence type="ECO:0000259" key="1">
    <source>
        <dbReference type="PROSITE" id="PS51352"/>
    </source>
</evidence>
<dbReference type="OrthoDB" id="9815205at2"/>
<dbReference type="InterPro" id="IPR036249">
    <property type="entry name" value="Thioredoxin-like_sf"/>
</dbReference>
<dbReference type="RefSeq" id="WP_091400918.1">
    <property type="nucleotide sequence ID" value="NZ_FNQY01000030.1"/>
</dbReference>
<dbReference type="Proteomes" id="UP000199041">
    <property type="component" value="Unassembled WGS sequence"/>
</dbReference>
<feature type="domain" description="Thioredoxin" evidence="1">
    <location>
        <begin position="154"/>
        <end position="288"/>
    </location>
</feature>
<organism evidence="2 3">
    <name type="scientific">Arachidicoccus rhizosphaerae</name>
    <dbReference type="NCBI Taxonomy" id="551991"/>
    <lineage>
        <taxon>Bacteria</taxon>
        <taxon>Pseudomonadati</taxon>
        <taxon>Bacteroidota</taxon>
        <taxon>Chitinophagia</taxon>
        <taxon>Chitinophagales</taxon>
        <taxon>Chitinophagaceae</taxon>
        <taxon>Arachidicoccus</taxon>
    </lineage>
</organism>
<sequence length="293" mass="33452">MLVEPKGRIYHALFCTSLLVLGWLLPGCQSQHGAPREATTKQPDTVKVFQLRPDVHGLTADFKSFWNYWYDSIDLTRDFLPLDTKGDTLSKLAFLKQLHTGRYMAAITRIERPDRKDVNQDIYTYQLLSLPSSSDPVIKSLIEQLTAKALHDYKMEGQPLPGFNMTAIDGKRYTNENCKGRILVIDTWFVRCGACVREMPELNKWVYQNKDRKDVLFLSLCLDSKTAIENFLQKQGFAFDIVADAKDYIEQKLDIQEFPTKILVDKSGKIVRIGSYASIRREMEKLAGISNGG</sequence>
<name>A0A1H4CC97_9BACT</name>
<dbReference type="PANTHER" id="PTHR42852:SF13">
    <property type="entry name" value="PROTEIN DIPZ"/>
    <property type="match status" value="1"/>
</dbReference>
<dbReference type="EMBL" id="FNQY01000030">
    <property type="protein sequence ID" value="SEA57712.1"/>
    <property type="molecule type" value="Genomic_DNA"/>
</dbReference>
<dbReference type="AlphaFoldDB" id="A0A1H4CC97"/>
<dbReference type="Gene3D" id="3.40.30.10">
    <property type="entry name" value="Glutaredoxin"/>
    <property type="match status" value="1"/>
</dbReference>
<proteinExistence type="predicted"/>
<dbReference type="PANTHER" id="PTHR42852">
    <property type="entry name" value="THIOL:DISULFIDE INTERCHANGE PROTEIN DSBE"/>
    <property type="match status" value="1"/>
</dbReference>
<evidence type="ECO:0000313" key="2">
    <source>
        <dbReference type="EMBL" id="SEA57712.1"/>
    </source>
</evidence>
<evidence type="ECO:0000313" key="3">
    <source>
        <dbReference type="Proteomes" id="UP000199041"/>
    </source>
</evidence>
<dbReference type="InterPro" id="IPR050553">
    <property type="entry name" value="Thioredoxin_ResA/DsbE_sf"/>
</dbReference>
<dbReference type="Pfam" id="PF08534">
    <property type="entry name" value="Redoxin"/>
    <property type="match status" value="1"/>
</dbReference>
<accession>A0A1H4CC97</accession>
<reference evidence="2 3" key="1">
    <citation type="submission" date="2016-10" db="EMBL/GenBank/DDBJ databases">
        <authorList>
            <person name="de Groot N.N."/>
        </authorList>
    </citation>
    <scope>NUCLEOTIDE SEQUENCE [LARGE SCALE GENOMIC DNA]</scope>
    <source>
        <strain evidence="2 3">Vu-144</strain>
    </source>
</reference>
<dbReference type="GO" id="GO:0016853">
    <property type="term" value="F:isomerase activity"/>
    <property type="evidence" value="ECO:0007669"/>
    <property type="project" value="UniProtKB-KW"/>
</dbReference>
<dbReference type="PROSITE" id="PS51352">
    <property type="entry name" value="THIOREDOXIN_2"/>
    <property type="match status" value="1"/>
</dbReference>
<gene>
    <name evidence="2" type="ORF">SAMN05192529_1303</name>
</gene>
<protein>
    <submittedName>
        <fullName evidence="2">Thiol-disulfide isomerase or thioredoxin</fullName>
    </submittedName>
</protein>